<sequence length="154" mass="16151">MRATHALWLDAVRPGMRLDLPAFDCSAELVAGYAELLDARHPIHVDAEYAKTTRYGRLIAHGPLVVAKLLAMLGGVFGDGLQVLLGVGGWRFYAPVFVGDHVAVECAVLDVSAAKRSSAGSVELEFRVLAADGSLAQRGTASVLVARAPSASPA</sequence>
<evidence type="ECO:0000259" key="1">
    <source>
        <dbReference type="Pfam" id="PF01575"/>
    </source>
</evidence>
<evidence type="ECO:0000313" key="3">
    <source>
        <dbReference type="Proteomes" id="UP000529637"/>
    </source>
</evidence>
<dbReference type="AlphaFoldDB" id="A0A7Y6NQH1"/>
<dbReference type="InterPro" id="IPR050965">
    <property type="entry name" value="UPF0336/Enoyl-CoA_hydratase"/>
</dbReference>
<keyword evidence="3" id="KW-1185">Reference proteome</keyword>
<dbReference type="Gene3D" id="3.10.129.10">
    <property type="entry name" value="Hotdog Thioesterase"/>
    <property type="match status" value="1"/>
</dbReference>
<dbReference type="InterPro" id="IPR002539">
    <property type="entry name" value="MaoC-like_dom"/>
</dbReference>
<gene>
    <name evidence="2" type="ORF">HQN59_16785</name>
</gene>
<dbReference type="PANTHER" id="PTHR43437:SF3">
    <property type="entry name" value="HYDROXYACYL-THIOESTER DEHYDRATASE TYPE 2, MITOCHONDRIAL"/>
    <property type="match status" value="1"/>
</dbReference>
<reference evidence="2 3" key="1">
    <citation type="submission" date="2020-06" db="EMBL/GenBank/DDBJ databases">
        <title>Schlegella sp. ID0723 isolated from air conditioner.</title>
        <authorList>
            <person name="Kim D.Y."/>
            <person name="Kim D.-U."/>
        </authorList>
    </citation>
    <scope>NUCLEOTIDE SEQUENCE [LARGE SCALE GENOMIC DNA]</scope>
    <source>
        <strain evidence="2 3">ID0723</strain>
    </source>
</reference>
<name>A0A7Y6NQH1_9BURK</name>
<proteinExistence type="predicted"/>
<evidence type="ECO:0000313" key="2">
    <source>
        <dbReference type="EMBL" id="NUZ07421.1"/>
    </source>
</evidence>
<dbReference type="GO" id="GO:0019171">
    <property type="term" value="F:(3R)-hydroxyacyl-[acyl-carrier-protein] dehydratase activity"/>
    <property type="evidence" value="ECO:0007669"/>
    <property type="project" value="TreeGrafter"/>
</dbReference>
<feature type="domain" description="MaoC-like" evidence="1">
    <location>
        <begin position="26"/>
        <end position="122"/>
    </location>
</feature>
<dbReference type="GO" id="GO:0006633">
    <property type="term" value="P:fatty acid biosynthetic process"/>
    <property type="evidence" value="ECO:0007669"/>
    <property type="project" value="TreeGrafter"/>
</dbReference>
<dbReference type="RefSeq" id="WP_176070276.1">
    <property type="nucleotide sequence ID" value="NZ_JABWMJ010000008.1"/>
</dbReference>
<protein>
    <submittedName>
        <fullName evidence="2">MaoC family dehydratase N-terminal domain-containing protein</fullName>
    </submittedName>
</protein>
<dbReference type="EMBL" id="JABWMJ010000008">
    <property type="protein sequence ID" value="NUZ07421.1"/>
    <property type="molecule type" value="Genomic_DNA"/>
</dbReference>
<dbReference type="InterPro" id="IPR029069">
    <property type="entry name" value="HotDog_dom_sf"/>
</dbReference>
<comment type="caution">
    <text evidence="2">The sequence shown here is derived from an EMBL/GenBank/DDBJ whole genome shotgun (WGS) entry which is preliminary data.</text>
</comment>
<dbReference type="PANTHER" id="PTHR43437">
    <property type="entry name" value="HYDROXYACYL-THIOESTER DEHYDRATASE TYPE 2, MITOCHONDRIAL-RELATED"/>
    <property type="match status" value="1"/>
</dbReference>
<dbReference type="Proteomes" id="UP000529637">
    <property type="component" value="Unassembled WGS sequence"/>
</dbReference>
<dbReference type="Pfam" id="PF01575">
    <property type="entry name" value="MaoC_dehydratas"/>
    <property type="match status" value="1"/>
</dbReference>
<accession>A0A7Y6NQH1</accession>
<organism evidence="2 3">
    <name type="scientific">Piscinibacter koreensis</name>
    <dbReference type="NCBI Taxonomy" id="2742824"/>
    <lineage>
        <taxon>Bacteria</taxon>
        <taxon>Pseudomonadati</taxon>
        <taxon>Pseudomonadota</taxon>
        <taxon>Betaproteobacteria</taxon>
        <taxon>Burkholderiales</taxon>
        <taxon>Sphaerotilaceae</taxon>
        <taxon>Piscinibacter</taxon>
    </lineage>
</organism>
<dbReference type="SUPFAM" id="SSF54637">
    <property type="entry name" value="Thioesterase/thiol ester dehydrase-isomerase"/>
    <property type="match status" value="1"/>
</dbReference>